<evidence type="ECO:0000313" key="15">
    <source>
        <dbReference type="EMBL" id="EFJ36032.1"/>
    </source>
</evidence>
<keyword evidence="4 12" id="KW-0812">Transmembrane</keyword>
<evidence type="ECO:0000256" key="9">
    <source>
        <dbReference type="ARBA" id="ARBA00023136"/>
    </source>
</evidence>
<feature type="domain" description="ABC transporter" evidence="13">
    <location>
        <begin position="1080"/>
        <end position="1316"/>
    </location>
</feature>
<dbReference type="GO" id="GO:0016887">
    <property type="term" value="F:ATP hydrolysis activity"/>
    <property type="evidence" value="ECO:0007669"/>
    <property type="project" value="InterPro"/>
</dbReference>
<keyword evidence="16" id="KW-1185">Reference proteome</keyword>
<dbReference type="GO" id="GO:0140359">
    <property type="term" value="F:ABC-type transporter activity"/>
    <property type="evidence" value="ECO:0007669"/>
    <property type="project" value="InterPro"/>
</dbReference>
<dbReference type="CDD" id="cd18577">
    <property type="entry name" value="ABC_6TM_Pgp_ABCB1_D1_like"/>
    <property type="match status" value="1"/>
</dbReference>
<dbReference type="Gramene" id="EFJ36032">
    <property type="protein sequence ID" value="EFJ36032"/>
    <property type="gene ID" value="SELMODRAFT_230134"/>
</dbReference>
<evidence type="ECO:0000256" key="5">
    <source>
        <dbReference type="ARBA" id="ARBA00022737"/>
    </source>
</evidence>
<dbReference type="PANTHER" id="PTHR43394:SF11">
    <property type="entry name" value="ATP-BINDING CASSETTE TRANSPORTER"/>
    <property type="match status" value="1"/>
</dbReference>
<proteinExistence type="inferred from homology"/>
<dbReference type="Gene3D" id="1.20.1560.10">
    <property type="entry name" value="ABC transporter type 1, transmembrane domain"/>
    <property type="match status" value="1"/>
</dbReference>
<dbReference type="InterPro" id="IPR039421">
    <property type="entry name" value="Type_1_exporter"/>
</dbReference>
<name>D8QVC0_SELML</name>
<dbReference type="FunFam" id="3.40.50.300:FF:000066">
    <property type="entry name" value="ABC transporter B family member 1"/>
    <property type="match status" value="1"/>
</dbReference>
<feature type="domain" description="ABC transmembrane type-1" evidence="14">
    <location>
        <begin position="763"/>
        <end position="1046"/>
    </location>
</feature>
<keyword evidence="3" id="KW-0813">Transport</keyword>
<keyword evidence="10" id="KW-0325">Glycoprotein</keyword>
<dbReference type="InterPro" id="IPR011527">
    <property type="entry name" value="ABC1_TM_dom"/>
</dbReference>
<keyword evidence="9 12" id="KW-0472">Membrane</keyword>
<dbReference type="eggNOG" id="KOG0055">
    <property type="taxonomic scope" value="Eukaryota"/>
</dbReference>
<feature type="domain" description="ABC transporter" evidence="13">
    <location>
        <begin position="470"/>
        <end position="706"/>
    </location>
</feature>
<dbReference type="CDD" id="cd03249">
    <property type="entry name" value="ABC_MTABC3_MDL1_MDL2"/>
    <property type="match status" value="2"/>
</dbReference>
<feature type="transmembrane region" description="Helical" evidence="12">
    <location>
        <begin position="193"/>
        <end position="212"/>
    </location>
</feature>
<evidence type="ECO:0000256" key="7">
    <source>
        <dbReference type="ARBA" id="ARBA00022840"/>
    </source>
</evidence>
<protein>
    <submittedName>
        <fullName evidence="15">ATP-binding cassette transporter</fullName>
    </submittedName>
</protein>
<comment type="subcellular location">
    <subcellularLocation>
        <location evidence="1">Cell membrane</location>
        <topology evidence="1">Multi-pass membrane protein</topology>
    </subcellularLocation>
</comment>
<dbReference type="GO" id="GO:0042626">
    <property type="term" value="F:ATPase-coupled transmembrane transporter activity"/>
    <property type="evidence" value="ECO:0000318"/>
    <property type="project" value="GO_Central"/>
</dbReference>
<evidence type="ECO:0000256" key="4">
    <source>
        <dbReference type="ARBA" id="ARBA00022692"/>
    </source>
</evidence>
<dbReference type="GO" id="GO:0005524">
    <property type="term" value="F:ATP binding"/>
    <property type="evidence" value="ECO:0007669"/>
    <property type="project" value="UniProtKB-KW"/>
</dbReference>
<dbReference type="SMART" id="SM00382">
    <property type="entry name" value="AAA"/>
    <property type="match status" value="2"/>
</dbReference>
<feature type="transmembrane region" description="Helical" evidence="12">
    <location>
        <begin position="808"/>
        <end position="827"/>
    </location>
</feature>
<dbReference type="PROSITE" id="PS50929">
    <property type="entry name" value="ABC_TM1F"/>
    <property type="match status" value="2"/>
</dbReference>
<feature type="transmembrane region" description="Helical" evidence="12">
    <location>
        <begin position="276"/>
        <end position="295"/>
    </location>
</feature>
<feature type="transmembrane region" description="Helical" evidence="12">
    <location>
        <begin position="909"/>
        <end position="928"/>
    </location>
</feature>
<evidence type="ECO:0000256" key="8">
    <source>
        <dbReference type="ARBA" id="ARBA00022989"/>
    </source>
</evidence>
<dbReference type="KEGG" id="smo:SELMODRAFT_230134"/>
<dbReference type="HOGENOM" id="CLU_000604_17_2_1"/>
<dbReference type="GO" id="GO:0005886">
    <property type="term" value="C:plasma membrane"/>
    <property type="evidence" value="ECO:0000318"/>
    <property type="project" value="GO_Central"/>
</dbReference>
<accession>D8QVC0</accession>
<dbReference type="PROSITE" id="PS00211">
    <property type="entry name" value="ABC_TRANSPORTER_1"/>
    <property type="match status" value="2"/>
</dbReference>
<organism evidence="16">
    <name type="scientific">Selaginella moellendorffii</name>
    <name type="common">Spikemoss</name>
    <dbReference type="NCBI Taxonomy" id="88036"/>
    <lineage>
        <taxon>Eukaryota</taxon>
        <taxon>Viridiplantae</taxon>
        <taxon>Streptophyta</taxon>
        <taxon>Embryophyta</taxon>
        <taxon>Tracheophyta</taxon>
        <taxon>Lycopodiopsida</taxon>
        <taxon>Selaginellales</taxon>
        <taxon>Selaginellaceae</taxon>
        <taxon>Selaginella</taxon>
    </lineage>
</organism>
<dbReference type="Pfam" id="PF00005">
    <property type="entry name" value="ABC_tran"/>
    <property type="match status" value="2"/>
</dbReference>
<feature type="transmembrane region" description="Helical" evidence="12">
    <location>
        <begin position="301"/>
        <end position="321"/>
    </location>
</feature>
<dbReference type="CDD" id="cd18578">
    <property type="entry name" value="ABC_6TM_Pgp_ABCB1_D2_like"/>
    <property type="match status" value="1"/>
</dbReference>
<gene>
    <name evidence="15" type="primary">SmABCB1</name>
    <name evidence="15" type="ORF">SELMODRAFT_230134</name>
</gene>
<keyword evidence="7 15" id="KW-0067">ATP-binding</keyword>
<evidence type="ECO:0000259" key="14">
    <source>
        <dbReference type="PROSITE" id="PS50929"/>
    </source>
</evidence>
<dbReference type="PROSITE" id="PS50893">
    <property type="entry name" value="ABC_TRANSPORTER_2"/>
    <property type="match status" value="2"/>
</dbReference>
<dbReference type="InterPro" id="IPR036640">
    <property type="entry name" value="ABC1_TM_sf"/>
</dbReference>
<feature type="transmembrane region" description="Helical" evidence="12">
    <location>
        <begin position="983"/>
        <end position="1005"/>
    </location>
</feature>
<evidence type="ECO:0000256" key="2">
    <source>
        <dbReference type="ARBA" id="ARBA00007577"/>
    </source>
</evidence>
<sequence length="1329" mass="145252">MGTLSNEDLARYIAPCGGGGGGTEREVEVSAENNVSASSEVPVGLELDDSELLFIEELAGNRDYFDSDEFFRLEYGSSKSCIDVEGRNFKDIDQIEPEDLDFAWKGGRDDSCLEDKDRQPAGTSKDSIPRVPFYKMYAFADPLDYLLMAIGTLGAVVHGLAVPVYFYFFGRLVDAFGENYANPSSMASEVSTYSLYLLYLALVVLGAAWLEVSCWMHSGERQSAKIRIKYLKSILVQDVGFFDTDMCVGEIVNQISSDILIIQDAISEKAGNLIHFLARFIGGLVAGFVAVWQLALITVAVVPAIALAGGAYAVSLINTAAKSQKANEEAGKIAEQVIAQVRTVYSFGGEARAAKAYSDALQPTLRLGKRAGLVKGLGIGVTYGLVLCAWALLLWYAGVLIRHGMSDAGKAFTTILNIVVSGFSLGQAFSNFPALAEGRAAASNIIQMVKRRPAMLHNQGGRLEEVYGDIELRNICFSYPSRPESLVLKDFSLMVPAGKTIAIIGSSGSGKSTVVSLIERFYDPLSGDVLLDGTNIKYLELQWLRKQIGLVSQEPILFATTIRENLLYSKEDATMEELIEVSKASNAHEFIDLFPDGYETQVGERGVQLSGGEKQRVALARAMLKNPKILLLDEATSALDTGSQQLVQDALDRFRVGRTTVVIAHQLSTIRHANSIAVVHHGRIVEMGTHEELLAKGEKGAYAALSKLQDTGLLSDEFSSEESCFDLDLSANQAVEEPEGPRPPRPSIWRLMQLNKPEWPYALLGTIGAIISGCEFPLFALAITQVLITFYSPDKEFLKKEVSKFSLILTGSTICVVFSHMLQHYSFGAMGESLTKRVREMMFLGILNNEISWFDEEDNRCGLVASRLASDATMVRVVIADRMSTIVQNLALMFVAFFIAYVLEWRVAVVITATFPLLLIALVGELCFSGDLSKAYSRASTVASEAVGNIRTVAAFCSEKKVIDSFVRELQVPKRKVFLRGHVAGVCYGISQFFLYTSYALGLWYSSVLIKKGVTGFANAIKTFMVIIITAFGVAETLATAPDLIKGSQALYAVFEIMDRKGQINPNARAMEIGNVKGDVDFRHVEFSYPARKDVVIFRDLSLRIRAGKSLALVGASGSGKSSVVSLIQRFYDPVSGYIMIDGKNIRSLNLQSLRRHIGLVQQEPALFSCSIYENILYGKEGASEAEIVQAAKTANAHGFISSLPNGYQTQVGERGVQLSGGQKQRVAIARAVLKCPAILLLDEATSALDAHSEKQVQEALDRVMRGRTTLIVAHRFSAIRNADIIAVVQDGTVVEQGSPKELLSNRNSAYFQLVKLHARHRTSKLEIL</sequence>
<evidence type="ECO:0000256" key="12">
    <source>
        <dbReference type="SAM" id="Phobius"/>
    </source>
</evidence>
<evidence type="ECO:0000313" key="16">
    <source>
        <dbReference type="Proteomes" id="UP000001514"/>
    </source>
</evidence>
<evidence type="ECO:0000259" key="13">
    <source>
        <dbReference type="PROSITE" id="PS50893"/>
    </source>
</evidence>
<dbReference type="FunFam" id="3.40.50.300:FF:000205">
    <property type="entry name" value="ABC transporter B family member 4"/>
    <property type="match status" value="1"/>
</dbReference>
<dbReference type="EMBL" id="GL377567">
    <property type="protein sequence ID" value="EFJ36032.1"/>
    <property type="molecule type" value="Genomic_DNA"/>
</dbReference>
<reference evidence="15 16" key="1">
    <citation type="journal article" date="2011" name="Science">
        <title>The Selaginella genome identifies genetic changes associated with the evolution of vascular plants.</title>
        <authorList>
            <person name="Banks J.A."/>
            <person name="Nishiyama T."/>
            <person name="Hasebe M."/>
            <person name="Bowman J.L."/>
            <person name="Gribskov M."/>
            <person name="dePamphilis C."/>
            <person name="Albert V.A."/>
            <person name="Aono N."/>
            <person name="Aoyama T."/>
            <person name="Ambrose B.A."/>
            <person name="Ashton N.W."/>
            <person name="Axtell M.J."/>
            <person name="Barker E."/>
            <person name="Barker M.S."/>
            <person name="Bennetzen J.L."/>
            <person name="Bonawitz N.D."/>
            <person name="Chapple C."/>
            <person name="Cheng C."/>
            <person name="Correa L.G."/>
            <person name="Dacre M."/>
            <person name="DeBarry J."/>
            <person name="Dreyer I."/>
            <person name="Elias M."/>
            <person name="Engstrom E.M."/>
            <person name="Estelle M."/>
            <person name="Feng L."/>
            <person name="Finet C."/>
            <person name="Floyd S.K."/>
            <person name="Frommer W.B."/>
            <person name="Fujita T."/>
            <person name="Gramzow L."/>
            <person name="Gutensohn M."/>
            <person name="Harholt J."/>
            <person name="Hattori M."/>
            <person name="Heyl A."/>
            <person name="Hirai T."/>
            <person name="Hiwatashi Y."/>
            <person name="Ishikawa M."/>
            <person name="Iwata M."/>
            <person name="Karol K.G."/>
            <person name="Koehler B."/>
            <person name="Kolukisaoglu U."/>
            <person name="Kubo M."/>
            <person name="Kurata T."/>
            <person name="Lalonde S."/>
            <person name="Li K."/>
            <person name="Li Y."/>
            <person name="Litt A."/>
            <person name="Lyons E."/>
            <person name="Manning G."/>
            <person name="Maruyama T."/>
            <person name="Michael T.P."/>
            <person name="Mikami K."/>
            <person name="Miyazaki S."/>
            <person name="Morinaga S."/>
            <person name="Murata T."/>
            <person name="Mueller-Roeber B."/>
            <person name="Nelson D.R."/>
            <person name="Obara M."/>
            <person name="Oguri Y."/>
            <person name="Olmstead R.G."/>
            <person name="Onodera N."/>
            <person name="Petersen B.L."/>
            <person name="Pils B."/>
            <person name="Prigge M."/>
            <person name="Rensing S.A."/>
            <person name="Riano-Pachon D.M."/>
            <person name="Roberts A.W."/>
            <person name="Sato Y."/>
            <person name="Scheller H.V."/>
            <person name="Schulz B."/>
            <person name="Schulz C."/>
            <person name="Shakirov E.V."/>
            <person name="Shibagaki N."/>
            <person name="Shinohara N."/>
            <person name="Shippen D.E."/>
            <person name="Soerensen I."/>
            <person name="Sotooka R."/>
            <person name="Sugimoto N."/>
            <person name="Sugita M."/>
            <person name="Sumikawa N."/>
            <person name="Tanurdzic M."/>
            <person name="Theissen G."/>
            <person name="Ulvskov P."/>
            <person name="Wakazuki S."/>
            <person name="Weng J.K."/>
            <person name="Willats W.W."/>
            <person name="Wipf D."/>
            <person name="Wolf P.G."/>
            <person name="Yang L."/>
            <person name="Zimmer A.D."/>
            <person name="Zhu Q."/>
            <person name="Mitros T."/>
            <person name="Hellsten U."/>
            <person name="Loque D."/>
            <person name="Otillar R."/>
            <person name="Salamov A."/>
            <person name="Schmutz J."/>
            <person name="Shapiro H."/>
            <person name="Lindquist E."/>
            <person name="Lucas S."/>
            <person name="Rokhsar D."/>
            <person name="Grigoriev I.V."/>
        </authorList>
    </citation>
    <scope>NUCLEOTIDE SEQUENCE [LARGE SCALE GENOMIC DNA]</scope>
</reference>
<dbReference type="SUPFAM" id="SSF90123">
    <property type="entry name" value="ABC transporter transmembrane region"/>
    <property type="match status" value="2"/>
</dbReference>
<dbReference type="Pfam" id="PF00664">
    <property type="entry name" value="ABC_membrane"/>
    <property type="match status" value="2"/>
</dbReference>
<dbReference type="InterPro" id="IPR017871">
    <property type="entry name" value="ABC_transporter-like_CS"/>
</dbReference>
<keyword evidence="5" id="KW-0677">Repeat</keyword>
<dbReference type="PANTHER" id="PTHR43394">
    <property type="entry name" value="ATP-DEPENDENT PERMEASE MDL1, MITOCHONDRIAL"/>
    <property type="match status" value="1"/>
</dbReference>
<evidence type="ECO:0000256" key="10">
    <source>
        <dbReference type="ARBA" id="ARBA00023180"/>
    </source>
</evidence>
<dbReference type="SUPFAM" id="SSF52540">
    <property type="entry name" value="P-loop containing nucleoside triphosphate hydrolases"/>
    <property type="match status" value="2"/>
</dbReference>
<dbReference type="Gene3D" id="3.40.50.300">
    <property type="entry name" value="P-loop containing nucleotide triphosphate hydrolases"/>
    <property type="match status" value="2"/>
</dbReference>
<dbReference type="Proteomes" id="UP000001514">
    <property type="component" value="Unassembled WGS sequence"/>
</dbReference>
<feature type="transmembrane region" description="Helical" evidence="12">
    <location>
        <begin position="411"/>
        <end position="429"/>
    </location>
</feature>
<keyword evidence="6" id="KW-0547">Nucleotide-binding</keyword>
<feature type="transmembrane region" description="Helical" evidence="12">
    <location>
        <begin position="886"/>
        <end position="903"/>
    </location>
</feature>
<keyword evidence="8 12" id="KW-1133">Transmembrane helix</keyword>
<feature type="transmembrane region" description="Helical" evidence="12">
    <location>
        <begin position="145"/>
        <end position="168"/>
    </location>
</feature>
<evidence type="ECO:0000256" key="3">
    <source>
        <dbReference type="ARBA" id="ARBA00022448"/>
    </source>
</evidence>
<evidence type="ECO:0000256" key="11">
    <source>
        <dbReference type="ARBA" id="ARBA00062948"/>
    </source>
</evidence>
<evidence type="ECO:0000256" key="6">
    <source>
        <dbReference type="ARBA" id="ARBA00022741"/>
    </source>
</evidence>
<dbReference type="OMA" id="HHELEDP"/>
<feature type="domain" description="ABC transmembrane type-1" evidence="14">
    <location>
        <begin position="149"/>
        <end position="437"/>
    </location>
</feature>
<dbReference type="InterPro" id="IPR027417">
    <property type="entry name" value="P-loop_NTPase"/>
</dbReference>
<dbReference type="InParanoid" id="D8QVC0"/>
<dbReference type="InterPro" id="IPR003593">
    <property type="entry name" value="AAA+_ATPase"/>
</dbReference>
<comment type="similarity">
    <text evidence="2">Belongs to the ABC transporter superfamily. ABCB family. Multidrug resistance exporter (TC 3.A.1.201) subfamily.</text>
</comment>
<comment type="subunit">
    <text evidence="11">Interacts with 1-naphthylphthalamic acid (NPA).</text>
</comment>
<feature type="transmembrane region" description="Helical" evidence="12">
    <location>
        <begin position="1017"/>
        <end position="1039"/>
    </location>
</feature>
<dbReference type="InterPro" id="IPR003439">
    <property type="entry name" value="ABC_transporter-like_ATP-bd"/>
</dbReference>
<feature type="transmembrane region" description="Helical" evidence="12">
    <location>
        <begin position="761"/>
        <end position="788"/>
    </location>
</feature>
<feature type="transmembrane region" description="Helical" evidence="12">
    <location>
        <begin position="376"/>
        <end position="399"/>
    </location>
</feature>
<evidence type="ECO:0000256" key="1">
    <source>
        <dbReference type="ARBA" id="ARBA00004651"/>
    </source>
</evidence>